<dbReference type="GO" id="GO:0006412">
    <property type="term" value="P:translation"/>
    <property type="evidence" value="ECO:0007669"/>
    <property type="project" value="InterPro"/>
</dbReference>
<dbReference type="GO" id="GO:0005762">
    <property type="term" value="C:mitochondrial large ribosomal subunit"/>
    <property type="evidence" value="ECO:0007669"/>
    <property type="project" value="TreeGrafter"/>
</dbReference>
<name>A0AA35T1L7_GEOBA</name>
<dbReference type="PANTHER" id="PTHR15893">
    <property type="entry name" value="RIBOSOMAL PROTEIN L27"/>
    <property type="match status" value="1"/>
</dbReference>
<dbReference type="EMBL" id="CASHTH010003043">
    <property type="protein sequence ID" value="CAI8039467.1"/>
    <property type="molecule type" value="Genomic_DNA"/>
</dbReference>
<dbReference type="AlphaFoldDB" id="A0AA35T1L7"/>
<evidence type="ECO:0000313" key="5">
    <source>
        <dbReference type="Proteomes" id="UP001174909"/>
    </source>
</evidence>
<dbReference type="Proteomes" id="UP001174909">
    <property type="component" value="Unassembled WGS sequence"/>
</dbReference>
<comment type="caution">
    <text evidence="4">The sequence shown here is derived from an EMBL/GenBank/DDBJ whole genome shotgun (WGS) entry which is preliminary data.</text>
</comment>
<accession>A0AA35T1L7</accession>
<organism evidence="4 5">
    <name type="scientific">Geodia barretti</name>
    <name type="common">Barrett's horny sponge</name>
    <dbReference type="NCBI Taxonomy" id="519541"/>
    <lineage>
        <taxon>Eukaryota</taxon>
        <taxon>Metazoa</taxon>
        <taxon>Porifera</taxon>
        <taxon>Demospongiae</taxon>
        <taxon>Heteroscleromorpha</taxon>
        <taxon>Tetractinellida</taxon>
        <taxon>Astrophorina</taxon>
        <taxon>Geodiidae</taxon>
        <taxon>Geodia</taxon>
    </lineage>
</organism>
<proteinExistence type="inferred from homology"/>
<evidence type="ECO:0000256" key="3">
    <source>
        <dbReference type="ARBA" id="ARBA00023274"/>
    </source>
</evidence>
<evidence type="ECO:0000313" key="4">
    <source>
        <dbReference type="EMBL" id="CAI8039467.1"/>
    </source>
</evidence>
<dbReference type="PANTHER" id="PTHR15893:SF0">
    <property type="entry name" value="LARGE RIBOSOMAL SUBUNIT PROTEIN BL27M"/>
    <property type="match status" value="1"/>
</dbReference>
<dbReference type="Pfam" id="PF01016">
    <property type="entry name" value="Ribosomal_L27"/>
    <property type="match status" value="1"/>
</dbReference>
<dbReference type="SUPFAM" id="SSF110324">
    <property type="entry name" value="Ribosomal L27 protein-like"/>
    <property type="match status" value="1"/>
</dbReference>
<keyword evidence="3" id="KW-0687">Ribonucleoprotein</keyword>
<protein>
    <submittedName>
        <fullName evidence="4">50S ribosomal protein L27</fullName>
    </submittedName>
</protein>
<dbReference type="PRINTS" id="PR00063">
    <property type="entry name" value="RIBOSOMALL27"/>
</dbReference>
<dbReference type="Gene3D" id="2.40.50.100">
    <property type="match status" value="1"/>
</dbReference>
<evidence type="ECO:0000256" key="2">
    <source>
        <dbReference type="ARBA" id="ARBA00022980"/>
    </source>
</evidence>
<gene>
    <name evidence="4" type="ORF">GBAR_LOCUS21952</name>
</gene>
<keyword evidence="2 4" id="KW-0689">Ribosomal protein</keyword>
<dbReference type="GO" id="GO:0003735">
    <property type="term" value="F:structural constituent of ribosome"/>
    <property type="evidence" value="ECO:0007669"/>
    <property type="project" value="InterPro"/>
</dbReference>
<evidence type="ECO:0000256" key="1">
    <source>
        <dbReference type="ARBA" id="ARBA00010797"/>
    </source>
</evidence>
<dbReference type="InterPro" id="IPR001684">
    <property type="entry name" value="Ribosomal_bL27"/>
</dbReference>
<keyword evidence="5" id="KW-1185">Reference proteome</keyword>
<sequence>MASWSAFRSLYERPILTGVRWASKKAAGSTRNGRKSAGRRLGLKCSDGESVIPGNIIVRQRGTAFHPGANASSFAFTPAN</sequence>
<comment type="similarity">
    <text evidence="1">Belongs to the bacterial ribosomal protein bL27 family.</text>
</comment>
<dbReference type="InterPro" id="IPR018261">
    <property type="entry name" value="Ribosomal_bL27_CS"/>
</dbReference>
<reference evidence="4" key="1">
    <citation type="submission" date="2023-03" db="EMBL/GenBank/DDBJ databases">
        <authorList>
            <person name="Steffen K."/>
            <person name="Cardenas P."/>
        </authorList>
    </citation>
    <scope>NUCLEOTIDE SEQUENCE</scope>
</reference>
<dbReference type="PROSITE" id="PS00831">
    <property type="entry name" value="RIBOSOMAL_L27"/>
    <property type="match status" value="1"/>
</dbReference>